<dbReference type="OrthoDB" id="190098at2759"/>
<dbReference type="RefSeq" id="XP_023656495.1">
    <property type="nucleotide sequence ID" value="XM_023800727.1"/>
</dbReference>
<dbReference type="Ensembl" id="ENSPKIT00000025972.1">
    <property type="protein sequence ID" value="ENSPKIP00000002035.1"/>
    <property type="gene ID" value="ENSPKIG00000020087.1"/>
</dbReference>
<dbReference type="GO" id="GO:0006887">
    <property type="term" value="P:exocytosis"/>
    <property type="evidence" value="ECO:0007669"/>
    <property type="project" value="InterPro"/>
</dbReference>
<dbReference type="InterPro" id="IPR010326">
    <property type="entry name" value="EXOC3/Sec6"/>
</dbReference>
<name>A0A3B3Q8T1_9TELE</name>
<reference evidence="3" key="1">
    <citation type="submission" date="2025-08" db="UniProtKB">
        <authorList>
            <consortium name="Ensembl"/>
        </authorList>
    </citation>
    <scope>IDENTIFICATION</scope>
</reference>
<dbReference type="AlphaFoldDB" id="A0A3B3Q8T1"/>
<dbReference type="InterPro" id="IPR042532">
    <property type="entry name" value="EXOC3/Sec6_C"/>
</dbReference>
<feature type="coiled-coil region" evidence="2">
    <location>
        <begin position="479"/>
        <end position="506"/>
    </location>
</feature>
<dbReference type="STRING" id="1676925.ENSPKIP00000002035"/>
<evidence type="ECO:0000313" key="3">
    <source>
        <dbReference type="Ensembl" id="ENSPKIP00000002035.1"/>
    </source>
</evidence>
<dbReference type="GeneTree" id="ENSGT01030000234613"/>
<dbReference type="GO" id="GO:0000149">
    <property type="term" value="F:SNARE binding"/>
    <property type="evidence" value="ECO:0007669"/>
    <property type="project" value="TreeGrafter"/>
</dbReference>
<organism evidence="3 4">
    <name type="scientific">Paramormyrops kingsleyae</name>
    <dbReference type="NCBI Taxonomy" id="1676925"/>
    <lineage>
        <taxon>Eukaryota</taxon>
        <taxon>Metazoa</taxon>
        <taxon>Chordata</taxon>
        <taxon>Craniata</taxon>
        <taxon>Vertebrata</taxon>
        <taxon>Euteleostomi</taxon>
        <taxon>Actinopterygii</taxon>
        <taxon>Neopterygii</taxon>
        <taxon>Teleostei</taxon>
        <taxon>Osteoglossocephala</taxon>
        <taxon>Osteoglossomorpha</taxon>
        <taxon>Osteoglossiformes</taxon>
        <taxon>Mormyridae</taxon>
        <taxon>Paramormyrops</taxon>
    </lineage>
</organism>
<evidence type="ECO:0000256" key="2">
    <source>
        <dbReference type="SAM" id="Coils"/>
    </source>
</evidence>
<dbReference type="Pfam" id="PF06046">
    <property type="entry name" value="Sec6"/>
    <property type="match status" value="1"/>
</dbReference>
<dbReference type="Gene3D" id="1.10.357.70">
    <property type="entry name" value="Exocyst complex component Sec6, C-terminal domain"/>
    <property type="match status" value="1"/>
</dbReference>
<comment type="similarity">
    <text evidence="1">Belongs to the SEC6 family.</text>
</comment>
<protein>
    <submittedName>
        <fullName evidence="3">Tumor necrosis factor alpha-induced protein 2-like</fullName>
    </submittedName>
</protein>
<proteinExistence type="inferred from homology"/>
<dbReference type="PANTHER" id="PTHR21292:SF4">
    <property type="entry name" value="TUMOR NECROSIS FACTOR ALPHA-INDUCED PROTEIN 2"/>
    <property type="match status" value="1"/>
</dbReference>
<accession>A0A3B3Q8T1</accession>
<evidence type="ECO:0000256" key="1">
    <source>
        <dbReference type="ARBA" id="ARBA00009447"/>
    </source>
</evidence>
<keyword evidence="4" id="KW-1185">Reference proteome</keyword>
<dbReference type="KEGG" id="pki:111838109"/>
<dbReference type="GeneID" id="111838109"/>
<dbReference type="Proteomes" id="UP000261540">
    <property type="component" value="Unplaced"/>
</dbReference>
<dbReference type="GO" id="GO:0051601">
    <property type="term" value="P:exocyst localization"/>
    <property type="evidence" value="ECO:0007669"/>
    <property type="project" value="TreeGrafter"/>
</dbReference>
<keyword evidence="2" id="KW-0175">Coiled coil</keyword>
<reference evidence="3" key="2">
    <citation type="submission" date="2025-09" db="UniProtKB">
        <authorList>
            <consortium name="Ensembl"/>
        </authorList>
    </citation>
    <scope>IDENTIFICATION</scope>
</reference>
<sequence length="654" mass="75255">MRFFKCFRLFSRQRTGQDNMTVTTGSHPGTPVLTRGTFRIKMPRFLKKHRRSATSSETPVITDPSITLEEPVVLNFQECLNQRYFSKAAQKLITQEDSLFAQGANSTPEDRNKLESDYNKLLNQIWLAMKGTFEAGTRETEILKEAVRAIQLEEEQDRKWKDAGLPEERDVPGWRPLDCRTKHDSQLRELVRTRLEDVEDVSGADNLSSSLKKEICRKGKRLKNDLLTVVQNVKLCYPEEFDICNLYARLYHEAFAEQLKSIAEFGLDAEDSVYLLFWVNDCYPEDVLKCNKLTLDINTEALGPLLPEEMISPLKDLYLTYKESKMESWGRNVLEKQKEMTNHPSEIDGCYSTDMAIDYLQLFDSAVKSAATMLEDPEKVKRIAGQLRVFLTSYKKFLQEVLKERHGQAAPTVKAHLASLIEFKRYIENNGSLFTMDTRDSPLSIVAELIDASNTYLTSIAHKALKLKYSKLGTEDWFSGNYIEVLDEIEKQIKNLKNNLHMKCHEVLLGRMHREVLVEYVRRLFKRKVKLSDRVQQETAANLVCMDSSRLTELFTEAGSREDWLQNLLPKIADVLRTQDPPFIQLEVAILARDYPDLSSRHIGALLNLKHNLSSEDISKIKQSVKETMQCIPSGNCRPFFSMVAVKRQRLALI</sequence>
<dbReference type="GO" id="GO:0000145">
    <property type="term" value="C:exocyst"/>
    <property type="evidence" value="ECO:0007669"/>
    <property type="project" value="InterPro"/>
</dbReference>
<dbReference type="PANTHER" id="PTHR21292">
    <property type="entry name" value="EXOCYST COMPLEX COMPONENT SEC6-RELATED"/>
    <property type="match status" value="1"/>
</dbReference>
<evidence type="ECO:0000313" key="4">
    <source>
        <dbReference type="Proteomes" id="UP000261540"/>
    </source>
</evidence>